<reference evidence="4 5" key="1">
    <citation type="journal article" date="2019" name="Int. J. Syst. Evol. Microbiol.">
        <title>The Global Catalogue of Microorganisms (GCM) 10K type strain sequencing project: providing services to taxonomists for standard genome sequencing and annotation.</title>
        <authorList>
            <consortium name="The Broad Institute Genomics Platform"/>
            <consortium name="The Broad Institute Genome Sequencing Center for Infectious Disease"/>
            <person name="Wu L."/>
            <person name="Ma J."/>
        </authorList>
    </citation>
    <scope>NUCLEOTIDE SEQUENCE [LARGE SCALE GENOMIC DNA]</scope>
    <source>
        <strain evidence="4 5">JCM 3106</strain>
    </source>
</reference>
<evidence type="ECO:0000256" key="1">
    <source>
        <dbReference type="SAM" id="MobiDB-lite"/>
    </source>
</evidence>
<gene>
    <name evidence="4" type="ORF">GCM10017559_12580</name>
</gene>
<evidence type="ECO:0000256" key="2">
    <source>
        <dbReference type="SAM" id="SignalP"/>
    </source>
</evidence>
<organism evidence="4 5">
    <name type="scientific">Streptosporangium longisporum</name>
    <dbReference type="NCBI Taxonomy" id="46187"/>
    <lineage>
        <taxon>Bacteria</taxon>
        <taxon>Bacillati</taxon>
        <taxon>Actinomycetota</taxon>
        <taxon>Actinomycetes</taxon>
        <taxon>Streptosporangiales</taxon>
        <taxon>Streptosporangiaceae</taxon>
        <taxon>Streptosporangium</taxon>
    </lineage>
</organism>
<protein>
    <recommendedName>
        <fullName evidence="3">AMIN-like domain-containing protein</fullName>
    </recommendedName>
</protein>
<sequence>MNRTLVPFALVPLLALAACGTTTQTTTPSSGAPAATAPADGATGTTATPSVAAPAGLRPPTSTKEIEVDRTTGTTPIVTGARFAEHPGFDRVVIDLKGDLPGYTARWVAELVQDGSGDPIDVKGGAYLQLTMTPAAAHTEAGTPTWTGGPIFQAGLGNVRNVVRTGDFEAVVGVGVVLKRKAAFRVLEQKSPNRLVVDIAH</sequence>
<dbReference type="RefSeq" id="WP_344889663.1">
    <property type="nucleotide sequence ID" value="NZ_BAAAWD010000006.1"/>
</dbReference>
<dbReference type="Pfam" id="PF24837">
    <property type="entry name" value="AMIN-like"/>
    <property type="match status" value="1"/>
</dbReference>
<feature type="domain" description="AMIN-like" evidence="3">
    <location>
        <begin position="77"/>
        <end position="201"/>
    </location>
</feature>
<dbReference type="EMBL" id="BAAAWD010000006">
    <property type="protein sequence ID" value="GAA2993735.1"/>
    <property type="molecule type" value="Genomic_DNA"/>
</dbReference>
<feature type="signal peptide" evidence="2">
    <location>
        <begin position="1"/>
        <end position="17"/>
    </location>
</feature>
<name>A0ABN3XV44_9ACTN</name>
<dbReference type="PROSITE" id="PS51257">
    <property type="entry name" value="PROKAR_LIPOPROTEIN"/>
    <property type="match status" value="1"/>
</dbReference>
<feature type="chain" id="PRO_5045711915" description="AMIN-like domain-containing protein" evidence="2">
    <location>
        <begin position="18"/>
        <end position="201"/>
    </location>
</feature>
<dbReference type="InterPro" id="IPR056303">
    <property type="entry name" value="AMIN-like"/>
</dbReference>
<keyword evidence="5" id="KW-1185">Reference proteome</keyword>
<dbReference type="Proteomes" id="UP001499930">
    <property type="component" value="Unassembled WGS sequence"/>
</dbReference>
<keyword evidence="2" id="KW-0732">Signal</keyword>
<evidence type="ECO:0000313" key="5">
    <source>
        <dbReference type="Proteomes" id="UP001499930"/>
    </source>
</evidence>
<proteinExistence type="predicted"/>
<comment type="caution">
    <text evidence="4">The sequence shown here is derived from an EMBL/GenBank/DDBJ whole genome shotgun (WGS) entry which is preliminary data.</text>
</comment>
<feature type="region of interest" description="Disordered" evidence="1">
    <location>
        <begin position="22"/>
        <end position="64"/>
    </location>
</feature>
<accession>A0ABN3XV44</accession>
<evidence type="ECO:0000259" key="3">
    <source>
        <dbReference type="Pfam" id="PF24837"/>
    </source>
</evidence>
<evidence type="ECO:0000313" key="4">
    <source>
        <dbReference type="EMBL" id="GAA2993735.1"/>
    </source>
</evidence>
<feature type="compositionally biased region" description="Low complexity" evidence="1">
    <location>
        <begin position="22"/>
        <end position="50"/>
    </location>
</feature>